<dbReference type="AlphaFoldDB" id="A0A5B7J581"/>
<feature type="compositionally biased region" description="Basic and acidic residues" evidence="1">
    <location>
        <begin position="30"/>
        <end position="41"/>
    </location>
</feature>
<evidence type="ECO:0000313" key="2">
    <source>
        <dbReference type="EMBL" id="MPC89935.1"/>
    </source>
</evidence>
<evidence type="ECO:0000313" key="3">
    <source>
        <dbReference type="Proteomes" id="UP000324222"/>
    </source>
</evidence>
<name>A0A5B7J581_PORTR</name>
<protein>
    <submittedName>
        <fullName evidence="2">Uncharacterized protein</fullName>
    </submittedName>
</protein>
<organism evidence="2 3">
    <name type="scientific">Portunus trituberculatus</name>
    <name type="common">Swimming crab</name>
    <name type="synonym">Neptunus trituberculatus</name>
    <dbReference type="NCBI Taxonomy" id="210409"/>
    <lineage>
        <taxon>Eukaryota</taxon>
        <taxon>Metazoa</taxon>
        <taxon>Ecdysozoa</taxon>
        <taxon>Arthropoda</taxon>
        <taxon>Crustacea</taxon>
        <taxon>Multicrustacea</taxon>
        <taxon>Malacostraca</taxon>
        <taxon>Eumalacostraca</taxon>
        <taxon>Eucarida</taxon>
        <taxon>Decapoda</taxon>
        <taxon>Pleocyemata</taxon>
        <taxon>Brachyura</taxon>
        <taxon>Eubrachyura</taxon>
        <taxon>Portunoidea</taxon>
        <taxon>Portunidae</taxon>
        <taxon>Portuninae</taxon>
        <taxon>Portunus</taxon>
    </lineage>
</organism>
<dbReference type="Proteomes" id="UP000324222">
    <property type="component" value="Unassembled WGS sequence"/>
</dbReference>
<evidence type="ECO:0000256" key="1">
    <source>
        <dbReference type="SAM" id="MobiDB-lite"/>
    </source>
</evidence>
<accession>A0A5B7J581</accession>
<proteinExistence type="predicted"/>
<feature type="region of interest" description="Disordered" evidence="1">
    <location>
        <begin position="1"/>
        <end position="52"/>
    </location>
</feature>
<comment type="caution">
    <text evidence="2">The sequence shown here is derived from an EMBL/GenBank/DDBJ whole genome shotgun (WGS) entry which is preliminary data.</text>
</comment>
<reference evidence="2 3" key="1">
    <citation type="submission" date="2019-05" db="EMBL/GenBank/DDBJ databases">
        <title>Another draft genome of Portunus trituberculatus and its Hox gene families provides insights of decapod evolution.</title>
        <authorList>
            <person name="Jeong J.-H."/>
            <person name="Song I."/>
            <person name="Kim S."/>
            <person name="Choi T."/>
            <person name="Kim D."/>
            <person name="Ryu S."/>
            <person name="Kim W."/>
        </authorList>
    </citation>
    <scope>NUCLEOTIDE SEQUENCE [LARGE SCALE GENOMIC DNA]</scope>
    <source>
        <tissue evidence="2">Muscle</tissue>
    </source>
</reference>
<sequence>MAKVTTLSRGPDSGGSPNTTTQTTTTPEQSRAEQSRAEQARPDGGGDANAPATFFSLVLYH</sequence>
<dbReference type="EMBL" id="VSRR010082676">
    <property type="protein sequence ID" value="MPC89935.1"/>
    <property type="molecule type" value="Genomic_DNA"/>
</dbReference>
<gene>
    <name evidence="2" type="ORF">E2C01_084899</name>
</gene>
<keyword evidence="3" id="KW-1185">Reference proteome</keyword>